<evidence type="ECO:0000259" key="2">
    <source>
        <dbReference type="SMART" id="SM00568"/>
    </source>
</evidence>
<feature type="domain" description="GRAM" evidence="2">
    <location>
        <begin position="149"/>
        <end position="227"/>
    </location>
</feature>
<organism evidence="3 4">
    <name type="scientific">Lolium multiflorum</name>
    <name type="common">Italian ryegrass</name>
    <name type="synonym">Lolium perenne subsp. multiflorum</name>
    <dbReference type="NCBI Taxonomy" id="4521"/>
    <lineage>
        <taxon>Eukaryota</taxon>
        <taxon>Viridiplantae</taxon>
        <taxon>Streptophyta</taxon>
        <taxon>Embryophyta</taxon>
        <taxon>Tracheophyta</taxon>
        <taxon>Spermatophyta</taxon>
        <taxon>Magnoliopsida</taxon>
        <taxon>Liliopsida</taxon>
        <taxon>Poales</taxon>
        <taxon>Poaceae</taxon>
        <taxon>BOP clade</taxon>
        <taxon>Pooideae</taxon>
        <taxon>Poodae</taxon>
        <taxon>Poeae</taxon>
        <taxon>Poeae Chloroplast Group 2 (Poeae type)</taxon>
        <taxon>Loliodinae</taxon>
        <taxon>Loliinae</taxon>
        <taxon>Lolium</taxon>
    </lineage>
</organism>
<accession>A0AAD8TZ83</accession>
<proteinExistence type="inferred from homology"/>
<evidence type="ECO:0000313" key="4">
    <source>
        <dbReference type="Proteomes" id="UP001231189"/>
    </source>
</evidence>
<dbReference type="InterPro" id="IPR011993">
    <property type="entry name" value="PH-like_dom_sf"/>
</dbReference>
<dbReference type="AlphaFoldDB" id="A0AAD8TZ83"/>
<dbReference type="InterPro" id="IPR004182">
    <property type="entry name" value="GRAM"/>
</dbReference>
<gene>
    <name evidence="3" type="ORF">QYE76_011610</name>
</gene>
<sequence>MVSMQHKVMIQFDHFVPWNKATPLTQLRLIKPLDALEQEPTSHWERTNLTSNRQFQQTTMESFNQEHVIGIPLSSLRYADERKPTCSTLACKKDKKNSIIYRLSKLSQKTDSYMQGFKEHLALGPKISETVKGKLSLGAKVLQAGSMDKVFRQYFPVEEEEKLLKAFQCYLSTTAGPIAGMLFISTEKIAFHSDRPLDLTSPKGRITRVPYKVMIPAKRIKSAAVRENLYNPDEKYIDVVTVDDKKKSIIYRISKLSQKTDSSYMQGFKEHIALGPKLSETVKGKLSVGAKVLQAGSMDKVFRQYFPVEKEEKLLKAFQCYLSTTAGPIAGMLFISTRKIAFHSDRPLDLTSPKGHITRVPYKVTKAKSPLVMIPAKKIKSAVVRENLYNPDEKYIDVVTVDGFDFWFMGFISYTKSFKYLQHVISELR</sequence>
<dbReference type="InterPro" id="IPR037848">
    <property type="entry name" value="GEM-like"/>
</dbReference>
<comment type="similarity">
    <text evidence="1">Belongs to the GEM family.</text>
</comment>
<name>A0AAD8TZ83_LOLMU</name>
<reference evidence="3" key="1">
    <citation type="submission" date="2023-07" db="EMBL/GenBank/DDBJ databases">
        <title>A chromosome-level genome assembly of Lolium multiflorum.</title>
        <authorList>
            <person name="Chen Y."/>
            <person name="Copetti D."/>
            <person name="Kolliker R."/>
            <person name="Studer B."/>
        </authorList>
    </citation>
    <scope>NUCLEOTIDE SEQUENCE</scope>
    <source>
        <strain evidence="3">02402/16</strain>
        <tissue evidence="3">Leaf</tissue>
    </source>
</reference>
<evidence type="ECO:0000313" key="3">
    <source>
        <dbReference type="EMBL" id="KAK1694913.1"/>
    </source>
</evidence>
<keyword evidence="4" id="KW-1185">Reference proteome</keyword>
<dbReference type="EMBL" id="JAUUTY010000001">
    <property type="protein sequence ID" value="KAK1694913.1"/>
    <property type="molecule type" value="Genomic_DNA"/>
</dbReference>
<dbReference type="PANTHER" id="PTHR31969">
    <property type="entry name" value="GEM-LIKE PROTEIN 2"/>
    <property type="match status" value="1"/>
</dbReference>
<dbReference type="Gene3D" id="2.30.29.30">
    <property type="entry name" value="Pleckstrin-homology domain (PH domain)/Phosphotyrosine-binding domain (PTB)"/>
    <property type="match status" value="2"/>
</dbReference>
<comment type="caution">
    <text evidence="3">The sequence shown here is derived from an EMBL/GenBank/DDBJ whole genome shotgun (WGS) entry which is preliminary data.</text>
</comment>
<evidence type="ECO:0000256" key="1">
    <source>
        <dbReference type="ARBA" id="ARBA00009414"/>
    </source>
</evidence>
<feature type="domain" description="GRAM" evidence="2">
    <location>
        <begin position="300"/>
        <end position="386"/>
    </location>
</feature>
<dbReference type="Pfam" id="PF02893">
    <property type="entry name" value="GRAM"/>
    <property type="match status" value="2"/>
</dbReference>
<dbReference type="SMART" id="SM00568">
    <property type="entry name" value="GRAM"/>
    <property type="match status" value="2"/>
</dbReference>
<protein>
    <recommendedName>
        <fullName evidence="2">GRAM domain-containing protein</fullName>
    </recommendedName>
</protein>
<dbReference type="Proteomes" id="UP001231189">
    <property type="component" value="Unassembled WGS sequence"/>
</dbReference>